<dbReference type="AlphaFoldDB" id="W9E4W8"/>
<accession>W9E4W8</accession>
<dbReference type="GO" id="GO:0003941">
    <property type="term" value="F:L-serine ammonia-lyase activity"/>
    <property type="evidence" value="ECO:0007669"/>
    <property type="project" value="TreeGrafter"/>
</dbReference>
<dbReference type="NCBIfam" id="NF006094">
    <property type="entry name" value="PRK08246.1"/>
    <property type="match status" value="1"/>
</dbReference>
<dbReference type="GO" id="GO:0030170">
    <property type="term" value="F:pyridoxal phosphate binding"/>
    <property type="evidence" value="ECO:0007669"/>
    <property type="project" value="InterPro"/>
</dbReference>
<reference evidence="5 6" key="1">
    <citation type="submission" date="2013-08" db="EMBL/GenBank/DDBJ databases">
        <authorList>
            <consortium name="DOE Joint Genome Institute"/>
            <person name="Eisen J."/>
            <person name="Huntemann M."/>
            <person name="Han J."/>
            <person name="Chen A."/>
            <person name="Kyrpides N."/>
            <person name="Mavromatis K."/>
            <person name="Markowitz V."/>
            <person name="Palaniappan K."/>
            <person name="Ivanova N."/>
            <person name="Schaumberg A."/>
            <person name="Pati A."/>
            <person name="Liolios K."/>
            <person name="Nordberg H.P."/>
            <person name="Cantor M.N."/>
            <person name="Hua S.X."/>
            <person name="Woyke T."/>
        </authorList>
    </citation>
    <scope>NUCLEOTIDE SEQUENCE [LARGE SCALE GENOMIC DNA]</scope>
    <source>
        <strain evidence="5 6">DSM 44927</strain>
    </source>
</reference>
<keyword evidence="2" id="KW-0663">Pyridoxal phosphate</keyword>
<evidence type="ECO:0000313" key="5">
    <source>
        <dbReference type="EMBL" id="ETA71011.1"/>
    </source>
</evidence>
<dbReference type="InterPro" id="IPR050147">
    <property type="entry name" value="Ser/Thr_Dehydratase"/>
</dbReference>
<feature type="domain" description="Tryptophan synthase beta chain-like PALP" evidence="4">
    <location>
        <begin position="28"/>
        <end position="315"/>
    </location>
</feature>
<dbReference type="PATRIC" id="fig|479430.3.peg.32"/>
<comment type="cofactor">
    <cofactor evidence="1">
        <name>pyridoxal 5'-phosphate</name>
        <dbReference type="ChEBI" id="CHEBI:597326"/>
    </cofactor>
</comment>
<dbReference type="GO" id="GO:0006567">
    <property type="term" value="P:L-threonine catabolic process"/>
    <property type="evidence" value="ECO:0007669"/>
    <property type="project" value="TreeGrafter"/>
</dbReference>
<evidence type="ECO:0000256" key="2">
    <source>
        <dbReference type="ARBA" id="ARBA00022898"/>
    </source>
</evidence>
<dbReference type="PANTHER" id="PTHR48078:SF6">
    <property type="entry name" value="L-THREONINE DEHYDRATASE CATABOLIC TDCB"/>
    <property type="match status" value="1"/>
</dbReference>
<name>W9E4W8_9ACTN</name>
<dbReference type="InterPro" id="IPR001926">
    <property type="entry name" value="TrpB-like_PALP"/>
</dbReference>
<dbReference type="HOGENOM" id="CLU_021152_4_2_11"/>
<keyword evidence="3 5" id="KW-0456">Lyase</keyword>
<dbReference type="Pfam" id="PF00291">
    <property type="entry name" value="PALP"/>
    <property type="match status" value="1"/>
</dbReference>
<evidence type="ECO:0000313" key="6">
    <source>
        <dbReference type="Proteomes" id="UP000019485"/>
    </source>
</evidence>
<protein>
    <submittedName>
        <fullName evidence="5">Threonine dehydratase</fullName>
        <ecNumber evidence="5">4.3.1.19</ecNumber>
    </submittedName>
</protein>
<dbReference type="RefSeq" id="WP_051450060.1">
    <property type="nucleotide sequence ID" value="NZ_KI632511.1"/>
</dbReference>
<dbReference type="GO" id="GO:0004794">
    <property type="term" value="F:threonine deaminase activity"/>
    <property type="evidence" value="ECO:0007669"/>
    <property type="project" value="UniProtKB-EC"/>
</dbReference>
<comment type="caution">
    <text evidence="5">The sequence shown here is derived from an EMBL/GenBank/DDBJ whole genome shotgun (WGS) entry which is preliminary data.</text>
</comment>
<dbReference type="EMBL" id="AZAN01000001">
    <property type="protein sequence ID" value="ETA71011.1"/>
    <property type="molecule type" value="Genomic_DNA"/>
</dbReference>
<dbReference type="GO" id="GO:0009097">
    <property type="term" value="P:isoleucine biosynthetic process"/>
    <property type="evidence" value="ECO:0007669"/>
    <property type="project" value="TreeGrafter"/>
</dbReference>
<evidence type="ECO:0000256" key="1">
    <source>
        <dbReference type="ARBA" id="ARBA00001933"/>
    </source>
</evidence>
<dbReference type="InterPro" id="IPR000634">
    <property type="entry name" value="Ser/Thr_deHydtase_PyrdxlP-BS"/>
</dbReference>
<dbReference type="GO" id="GO:0006565">
    <property type="term" value="P:L-serine catabolic process"/>
    <property type="evidence" value="ECO:0007669"/>
    <property type="project" value="TreeGrafter"/>
</dbReference>
<dbReference type="Gene3D" id="3.40.50.1100">
    <property type="match status" value="2"/>
</dbReference>
<dbReference type="PANTHER" id="PTHR48078">
    <property type="entry name" value="THREONINE DEHYDRATASE, MITOCHONDRIAL-RELATED"/>
    <property type="match status" value="1"/>
</dbReference>
<proteinExistence type="predicted"/>
<evidence type="ECO:0000256" key="3">
    <source>
        <dbReference type="ARBA" id="ARBA00023239"/>
    </source>
</evidence>
<keyword evidence="6" id="KW-1185">Reference proteome</keyword>
<dbReference type="InterPro" id="IPR036052">
    <property type="entry name" value="TrpB-like_PALP_sf"/>
</dbReference>
<organism evidence="5 6">
    <name type="scientific">Actinospica robiniae DSM 44927</name>
    <dbReference type="NCBI Taxonomy" id="479430"/>
    <lineage>
        <taxon>Bacteria</taxon>
        <taxon>Bacillati</taxon>
        <taxon>Actinomycetota</taxon>
        <taxon>Actinomycetes</taxon>
        <taxon>Catenulisporales</taxon>
        <taxon>Actinospicaceae</taxon>
        <taxon>Actinospica</taxon>
    </lineage>
</organism>
<dbReference type="EC" id="4.3.1.19" evidence="5"/>
<evidence type="ECO:0000259" key="4">
    <source>
        <dbReference type="Pfam" id="PF00291"/>
    </source>
</evidence>
<dbReference type="PROSITE" id="PS00165">
    <property type="entry name" value="DEHYDRATASE_SER_THR"/>
    <property type="match status" value="1"/>
</dbReference>
<sequence>MADRSTAPSLIGPADVAAAADRVSGRIRPVTLAPADPGSSGTEGAHVTFALEYLQHTGSFKARGAANLAAAHQQAGTLPEVGVAIASGGNAGLACAWAARATGTRATVFVPLSAPAVKVEKLRGYGADVHQVGSEYADALAASRTFAAASGALLSHAYDNPLIAAGAGTLAAEILAASPRKVDTIVVAVGGGGLFAGVAAAVSGTGIRTVAVEPENCRALNAALAAAGPVDVAVESVAADALGARRTSQMAYELARGEHVSSVLVPDAAIVEARRHLWETYRITVEPGGATAWAALRSGSYKPEEGEHVVAVLCGANTDPADLVNR</sequence>
<gene>
    <name evidence="5" type="ORF">ActroDRAFT_0029</name>
</gene>
<dbReference type="SUPFAM" id="SSF53686">
    <property type="entry name" value="Tryptophan synthase beta subunit-like PLP-dependent enzymes"/>
    <property type="match status" value="1"/>
</dbReference>
<dbReference type="Proteomes" id="UP000019485">
    <property type="component" value="Unassembled WGS sequence"/>
</dbReference>
<dbReference type="OrthoDB" id="9811476at2"/>